<dbReference type="AlphaFoldDB" id="A0A7S4KMB6"/>
<evidence type="ECO:0000313" key="1">
    <source>
        <dbReference type="EMBL" id="CAE2299519.1"/>
    </source>
</evidence>
<gene>
    <name evidence="1" type="ORF">GTHE00462_LOCUS15148</name>
</gene>
<organism evidence="1">
    <name type="scientific">Guillardia theta</name>
    <name type="common">Cryptophyte</name>
    <name type="synonym">Cryptomonas phi</name>
    <dbReference type="NCBI Taxonomy" id="55529"/>
    <lineage>
        <taxon>Eukaryota</taxon>
        <taxon>Cryptophyceae</taxon>
        <taxon>Pyrenomonadales</taxon>
        <taxon>Geminigeraceae</taxon>
        <taxon>Guillardia</taxon>
    </lineage>
</organism>
<dbReference type="Gene3D" id="3.90.228.10">
    <property type="match status" value="1"/>
</dbReference>
<protein>
    <submittedName>
        <fullName evidence="1">Uncharacterized protein</fullName>
    </submittedName>
</protein>
<dbReference type="EMBL" id="HBKN01019193">
    <property type="protein sequence ID" value="CAE2299519.1"/>
    <property type="molecule type" value="Transcribed_RNA"/>
</dbReference>
<sequence length="140" mass="16379">MHGEGTYECQSEDRVLFRIFKGKFEKNFPTSGTLTTKCGTTFEVIYDGKTHVTGCPWLWKSTSEEDTNITKELSETSEEYKMVSDLFYLSLQKMFPHIQKIERVQNTGLRNPFLVQVFVFYFQACFCRLTRFGAERSHQV</sequence>
<accession>A0A7S4KMB6</accession>
<name>A0A7S4KMB6_GUITH</name>
<reference evidence="1" key="1">
    <citation type="submission" date="2021-01" db="EMBL/GenBank/DDBJ databases">
        <authorList>
            <person name="Corre E."/>
            <person name="Pelletier E."/>
            <person name="Niang G."/>
            <person name="Scheremetjew M."/>
            <person name="Finn R."/>
            <person name="Kale V."/>
            <person name="Holt S."/>
            <person name="Cochrane G."/>
            <person name="Meng A."/>
            <person name="Brown T."/>
            <person name="Cohen L."/>
        </authorList>
    </citation>
    <scope>NUCLEOTIDE SEQUENCE</scope>
    <source>
        <strain evidence="1">CCMP 2712</strain>
    </source>
</reference>
<proteinExistence type="predicted"/>